<keyword evidence="3" id="KW-1185">Reference proteome</keyword>
<feature type="domain" description="DUF7661" evidence="1">
    <location>
        <begin position="2"/>
        <end position="68"/>
    </location>
</feature>
<evidence type="ECO:0000259" key="1">
    <source>
        <dbReference type="Pfam" id="PF24697"/>
    </source>
</evidence>
<dbReference type="Proteomes" id="UP001520878">
    <property type="component" value="Unassembled WGS sequence"/>
</dbReference>
<accession>A0ABS8G9W9</accession>
<reference evidence="2 3" key="1">
    <citation type="submission" date="2021-10" db="EMBL/GenBank/DDBJ databases">
        <title>Draft genome of Aestuariibacter halophilus JC2043.</title>
        <authorList>
            <person name="Emsley S.A."/>
            <person name="Pfannmuller K.M."/>
            <person name="Ushijima B."/>
            <person name="Saw J.H."/>
            <person name="Videau P."/>
        </authorList>
    </citation>
    <scope>NUCLEOTIDE SEQUENCE [LARGE SCALE GENOMIC DNA]</scope>
    <source>
        <strain evidence="2 3">JC2043</strain>
    </source>
</reference>
<organism evidence="2 3">
    <name type="scientific">Fluctibacter halophilus</name>
    <dbReference type="NCBI Taxonomy" id="226011"/>
    <lineage>
        <taxon>Bacteria</taxon>
        <taxon>Pseudomonadati</taxon>
        <taxon>Pseudomonadota</taxon>
        <taxon>Gammaproteobacteria</taxon>
        <taxon>Alteromonadales</taxon>
        <taxon>Alteromonadaceae</taxon>
        <taxon>Fluctibacter</taxon>
    </lineage>
</organism>
<dbReference type="InterPro" id="IPR056078">
    <property type="entry name" value="DUF7661"/>
</dbReference>
<protein>
    <recommendedName>
        <fullName evidence="1">DUF7661 domain-containing protein</fullName>
    </recommendedName>
</protein>
<evidence type="ECO:0000313" key="3">
    <source>
        <dbReference type="Proteomes" id="UP001520878"/>
    </source>
</evidence>
<name>A0ABS8G9W9_9ALTE</name>
<dbReference type="EMBL" id="JAJEWP010000004">
    <property type="protein sequence ID" value="MCC2617352.1"/>
    <property type="molecule type" value="Genomic_DNA"/>
</dbReference>
<gene>
    <name evidence="2" type="ORF">LJ739_13960</name>
</gene>
<sequence length="74" mass="8682">MKLTIFGRDVDIMRRPHGWEAVYVGNDGKKRRAEDILIPSHLAEQDIIGYVSDVCHEWASARYPRVERRDTKTR</sequence>
<comment type="caution">
    <text evidence="2">The sequence shown here is derived from an EMBL/GenBank/DDBJ whole genome shotgun (WGS) entry which is preliminary data.</text>
</comment>
<proteinExistence type="predicted"/>
<dbReference type="Pfam" id="PF24697">
    <property type="entry name" value="DUF7661"/>
    <property type="match status" value="1"/>
</dbReference>
<dbReference type="RefSeq" id="WP_229161416.1">
    <property type="nucleotide sequence ID" value="NZ_JAJEWP010000004.1"/>
</dbReference>
<evidence type="ECO:0000313" key="2">
    <source>
        <dbReference type="EMBL" id="MCC2617352.1"/>
    </source>
</evidence>